<dbReference type="InterPro" id="IPR013149">
    <property type="entry name" value="ADH-like_C"/>
</dbReference>
<dbReference type="Gene3D" id="3.90.180.10">
    <property type="entry name" value="Medium-chain alcohol dehydrogenases, catalytic domain"/>
    <property type="match status" value="1"/>
</dbReference>
<keyword evidence="2" id="KW-0560">Oxidoreductase</keyword>
<dbReference type="GO" id="GO:0070402">
    <property type="term" value="F:NADPH binding"/>
    <property type="evidence" value="ECO:0007669"/>
    <property type="project" value="TreeGrafter"/>
</dbReference>
<dbReference type="InterPro" id="IPR036291">
    <property type="entry name" value="NAD(P)-bd_dom_sf"/>
</dbReference>
<dbReference type="InterPro" id="IPR013154">
    <property type="entry name" value="ADH-like_N"/>
</dbReference>
<dbReference type="SUPFAM" id="SSF50129">
    <property type="entry name" value="GroES-like"/>
    <property type="match status" value="1"/>
</dbReference>
<evidence type="ECO:0000259" key="3">
    <source>
        <dbReference type="SMART" id="SM00829"/>
    </source>
</evidence>
<evidence type="ECO:0000256" key="2">
    <source>
        <dbReference type="ARBA" id="ARBA00023002"/>
    </source>
</evidence>
<dbReference type="InterPro" id="IPR011032">
    <property type="entry name" value="GroES-like_sf"/>
</dbReference>
<dbReference type="InterPro" id="IPR047618">
    <property type="entry name" value="QOR-like"/>
</dbReference>
<dbReference type="GO" id="GO:0005829">
    <property type="term" value="C:cytosol"/>
    <property type="evidence" value="ECO:0007669"/>
    <property type="project" value="TreeGrafter"/>
</dbReference>
<protein>
    <submittedName>
        <fullName evidence="4">NADPH:quinone reductase and related Zn-dependent oxidoreductases</fullName>
    </submittedName>
</protein>
<name>E7C3D1_9BACT</name>
<evidence type="ECO:0000313" key="4">
    <source>
        <dbReference type="EMBL" id="ADI21955.1"/>
    </source>
</evidence>
<accession>E7C3D1</accession>
<keyword evidence="1" id="KW-0521">NADP</keyword>
<dbReference type="SMART" id="SM00829">
    <property type="entry name" value="PKS_ER"/>
    <property type="match status" value="1"/>
</dbReference>
<dbReference type="PANTHER" id="PTHR48106:SF13">
    <property type="entry name" value="QUINONE OXIDOREDUCTASE-RELATED"/>
    <property type="match status" value="1"/>
</dbReference>
<dbReference type="AlphaFoldDB" id="E7C3D1"/>
<organism evidence="4">
    <name type="scientific">uncultured nuHF2 cluster bacterium HF0130_29D04</name>
    <dbReference type="NCBI Taxonomy" id="723587"/>
    <lineage>
        <taxon>Bacteria</taxon>
        <taxon>environmental samples</taxon>
    </lineage>
</organism>
<feature type="domain" description="Enoyl reductase (ER)" evidence="3">
    <location>
        <begin position="12"/>
        <end position="323"/>
    </location>
</feature>
<dbReference type="CDD" id="cd05286">
    <property type="entry name" value="QOR2"/>
    <property type="match status" value="1"/>
</dbReference>
<dbReference type="Gene3D" id="3.40.50.720">
    <property type="entry name" value="NAD(P)-binding Rossmann-like Domain"/>
    <property type="match status" value="1"/>
</dbReference>
<reference evidence="4" key="1">
    <citation type="submission" date="2010-01" db="EMBL/GenBank/DDBJ databases">
        <title>Genome fragments of uncultured bacteria from the North Pacific subtropical Gyre.</title>
        <authorList>
            <person name="Pham V.D."/>
            <person name="Delong E.F."/>
        </authorList>
    </citation>
    <scope>NUCLEOTIDE SEQUENCE</scope>
</reference>
<dbReference type="Pfam" id="PF00107">
    <property type="entry name" value="ADH_zinc_N"/>
    <property type="match status" value="1"/>
</dbReference>
<dbReference type="GO" id="GO:0003960">
    <property type="term" value="F:quinone reductase (NADPH) activity"/>
    <property type="evidence" value="ECO:0007669"/>
    <property type="project" value="InterPro"/>
</dbReference>
<dbReference type="InterPro" id="IPR020843">
    <property type="entry name" value="ER"/>
</dbReference>
<dbReference type="EMBL" id="GU567970">
    <property type="protein sequence ID" value="ADI21955.1"/>
    <property type="molecule type" value="Genomic_DNA"/>
</dbReference>
<sequence>MKTRVITIEKQGPASVMSLETVDIDQPSPNEVQIKQNVIGFNYMDIYQRSGLYPLELPSGIGLEASGIINAVGESVTEFKEGDRVAYATAPQGAYAEYRNFPASRVVHLPDNISDEQCAATLFKGMTVEYLLNRCYNTKKDEKVLFLGSGGGVGTLAGQWGNSKGSYMIGVDGGDEKCELARKSGYSEVIDFTKEDVVDRVKEITDGVGVPVVYDPIGGPTYEQTLDCLAARGYFISFGTTGGPMPAVDPPILQKRDSLYFTRPTVATYTAKREDLVLSASSVFDMISSGNIVVEIGQRYALEEAVKAHEDTESGLTKGSSILIP</sequence>
<dbReference type="PANTHER" id="PTHR48106">
    <property type="entry name" value="QUINONE OXIDOREDUCTASE PIG3-RELATED"/>
    <property type="match status" value="1"/>
</dbReference>
<dbReference type="GO" id="GO:0035925">
    <property type="term" value="F:mRNA 3'-UTR AU-rich region binding"/>
    <property type="evidence" value="ECO:0007669"/>
    <property type="project" value="TreeGrafter"/>
</dbReference>
<dbReference type="Pfam" id="PF08240">
    <property type="entry name" value="ADH_N"/>
    <property type="match status" value="1"/>
</dbReference>
<proteinExistence type="predicted"/>
<dbReference type="SUPFAM" id="SSF51735">
    <property type="entry name" value="NAD(P)-binding Rossmann-fold domains"/>
    <property type="match status" value="1"/>
</dbReference>
<evidence type="ECO:0000256" key="1">
    <source>
        <dbReference type="ARBA" id="ARBA00022857"/>
    </source>
</evidence>